<feature type="domain" description="Acyltransferase 3" evidence="2">
    <location>
        <begin position="1"/>
        <end position="92"/>
    </location>
</feature>
<keyword evidence="1" id="KW-0812">Transmembrane</keyword>
<dbReference type="AlphaFoldDB" id="A0A834MGI0"/>
<dbReference type="PANTHER" id="PTHR11161:SF72">
    <property type="entry name" value="FI21449P1"/>
    <property type="match status" value="1"/>
</dbReference>
<protein>
    <recommendedName>
        <fullName evidence="2">Acyltransferase 3 domain-containing protein</fullName>
    </recommendedName>
</protein>
<dbReference type="PANTHER" id="PTHR11161">
    <property type="entry name" value="O-ACYLTRANSFERASE"/>
    <property type="match status" value="1"/>
</dbReference>
<organism evidence="3 4">
    <name type="scientific">Rhynchophorus ferrugineus</name>
    <name type="common">Red palm weevil</name>
    <name type="synonym">Curculio ferrugineus</name>
    <dbReference type="NCBI Taxonomy" id="354439"/>
    <lineage>
        <taxon>Eukaryota</taxon>
        <taxon>Metazoa</taxon>
        <taxon>Ecdysozoa</taxon>
        <taxon>Arthropoda</taxon>
        <taxon>Hexapoda</taxon>
        <taxon>Insecta</taxon>
        <taxon>Pterygota</taxon>
        <taxon>Neoptera</taxon>
        <taxon>Endopterygota</taxon>
        <taxon>Coleoptera</taxon>
        <taxon>Polyphaga</taxon>
        <taxon>Cucujiformia</taxon>
        <taxon>Curculionidae</taxon>
        <taxon>Dryophthorinae</taxon>
        <taxon>Rhynchophorus</taxon>
    </lineage>
</organism>
<sequence>GVDTFFFISGFLLAYQYLKQNEKPLGNHLKNVPYLYIQRYLRLTPPVFAAYVFIVGVYSHFAEGPMFLTSFSSARDTCVKYWWSFFLYIQNYVNYDDIVRICILYIL</sequence>
<feature type="transmembrane region" description="Helical" evidence="1">
    <location>
        <begin position="40"/>
        <end position="61"/>
    </location>
</feature>
<dbReference type="GO" id="GO:0016747">
    <property type="term" value="F:acyltransferase activity, transferring groups other than amino-acyl groups"/>
    <property type="evidence" value="ECO:0007669"/>
    <property type="project" value="InterPro"/>
</dbReference>
<dbReference type="OrthoDB" id="118951at2759"/>
<evidence type="ECO:0000256" key="1">
    <source>
        <dbReference type="SAM" id="Phobius"/>
    </source>
</evidence>
<keyword evidence="4" id="KW-1185">Reference proteome</keyword>
<dbReference type="EMBL" id="JAACXV010000980">
    <property type="protein sequence ID" value="KAF7277559.1"/>
    <property type="molecule type" value="Genomic_DNA"/>
</dbReference>
<gene>
    <name evidence="3" type="ORF">GWI33_006874</name>
</gene>
<proteinExistence type="predicted"/>
<evidence type="ECO:0000259" key="2">
    <source>
        <dbReference type="Pfam" id="PF01757"/>
    </source>
</evidence>
<dbReference type="Proteomes" id="UP000625711">
    <property type="component" value="Unassembled WGS sequence"/>
</dbReference>
<feature type="non-terminal residue" evidence="3">
    <location>
        <position position="1"/>
    </location>
</feature>
<evidence type="ECO:0000313" key="3">
    <source>
        <dbReference type="EMBL" id="KAF7277559.1"/>
    </source>
</evidence>
<evidence type="ECO:0000313" key="4">
    <source>
        <dbReference type="Proteomes" id="UP000625711"/>
    </source>
</evidence>
<reference evidence="3" key="1">
    <citation type="submission" date="2020-08" db="EMBL/GenBank/DDBJ databases">
        <title>Genome sequencing and assembly of the red palm weevil Rhynchophorus ferrugineus.</title>
        <authorList>
            <person name="Dias G.B."/>
            <person name="Bergman C.M."/>
            <person name="Manee M."/>
        </authorList>
    </citation>
    <scope>NUCLEOTIDE SEQUENCE</scope>
    <source>
        <strain evidence="3">AA-2017</strain>
        <tissue evidence="3">Whole larva</tissue>
    </source>
</reference>
<comment type="caution">
    <text evidence="3">The sequence shown here is derived from an EMBL/GenBank/DDBJ whole genome shotgun (WGS) entry which is preliminary data.</text>
</comment>
<dbReference type="InterPro" id="IPR052728">
    <property type="entry name" value="O2_lipid_transport_reg"/>
</dbReference>
<name>A0A834MGI0_RHYFE</name>
<accession>A0A834MGI0</accession>
<dbReference type="InterPro" id="IPR002656">
    <property type="entry name" value="Acyl_transf_3_dom"/>
</dbReference>
<keyword evidence="1" id="KW-1133">Transmembrane helix</keyword>
<keyword evidence="1" id="KW-0472">Membrane</keyword>
<dbReference type="Pfam" id="PF01757">
    <property type="entry name" value="Acyl_transf_3"/>
    <property type="match status" value="1"/>
</dbReference>